<dbReference type="GO" id="GO:0003905">
    <property type="term" value="F:alkylbase DNA N-glycosylase activity"/>
    <property type="evidence" value="ECO:0007669"/>
    <property type="project" value="InterPro"/>
</dbReference>
<evidence type="ECO:0000256" key="2">
    <source>
        <dbReference type="ARBA" id="ARBA00022763"/>
    </source>
</evidence>
<comment type="caution">
    <text evidence="6">The sequence shown here is derived from an EMBL/GenBank/DDBJ whole genome shotgun (WGS) entry which is preliminary data.</text>
</comment>
<evidence type="ECO:0000256" key="3">
    <source>
        <dbReference type="ARBA" id="ARBA00022801"/>
    </source>
</evidence>
<dbReference type="GO" id="GO:0003677">
    <property type="term" value="F:DNA binding"/>
    <property type="evidence" value="ECO:0007669"/>
    <property type="project" value="InterPro"/>
</dbReference>
<dbReference type="CDD" id="cd00540">
    <property type="entry name" value="AAG"/>
    <property type="match status" value="1"/>
</dbReference>
<evidence type="ECO:0000256" key="5">
    <source>
        <dbReference type="HAMAP-Rule" id="MF_00527"/>
    </source>
</evidence>
<dbReference type="EMBL" id="VWPK01000113">
    <property type="protein sequence ID" value="KAA5608027.1"/>
    <property type="molecule type" value="Genomic_DNA"/>
</dbReference>
<dbReference type="HAMAP" id="MF_00527">
    <property type="entry name" value="3MGH"/>
    <property type="match status" value="1"/>
</dbReference>
<evidence type="ECO:0000313" key="6">
    <source>
        <dbReference type="EMBL" id="KAA5608027.1"/>
    </source>
</evidence>
<dbReference type="PANTHER" id="PTHR10429:SF0">
    <property type="entry name" value="DNA-3-METHYLADENINE GLYCOSYLASE"/>
    <property type="match status" value="1"/>
</dbReference>
<name>A0A5M6IJH7_9PROT</name>
<keyword evidence="2 5" id="KW-0227">DNA damage</keyword>
<proteinExistence type="inferred from homology"/>
<accession>A0A5M6IJH7</accession>
<dbReference type="InterPro" id="IPR036995">
    <property type="entry name" value="MPG_sf"/>
</dbReference>
<keyword evidence="7" id="KW-1185">Reference proteome</keyword>
<dbReference type="NCBIfam" id="TIGR00567">
    <property type="entry name" value="3mg"/>
    <property type="match status" value="1"/>
</dbReference>
<dbReference type="PANTHER" id="PTHR10429">
    <property type="entry name" value="DNA-3-METHYLADENINE GLYCOSYLASE"/>
    <property type="match status" value="1"/>
</dbReference>
<dbReference type="AlphaFoldDB" id="A0A5M6IJH7"/>
<gene>
    <name evidence="6" type="ORF">F1189_30985</name>
</gene>
<dbReference type="InterPro" id="IPR003180">
    <property type="entry name" value="MPG"/>
</dbReference>
<organism evidence="6 7">
    <name type="scientific">Rhodovastum atsumiense</name>
    <dbReference type="NCBI Taxonomy" id="504468"/>
    <lineage>
        <taxon>Bacteria</taxon>
        <taxon>Pseudomonadati</taxon>
        <taxon>Pseudomonadota</taxon>
        <taxon>Alphaproteobacteria</taxon>
        <taxon>Acetobacterales</taxon>
        <taxon>Acetobacteraceae</taxon>
        <taxon>Rhodovastum</taxon>
    </lineage>
</organism>
<sequence length="196" mass="20927">MQVIARARLPEETVTQARFLLGRLVVRRLPEGLAAGRIVETEAYPPGDAALHAWRGMTRRNRSLFLPHGHAYVYVCYGTAMMLNVSSEPGGVGAGVLIRALAPVEGVALMAARRPGAKPRDLARGPGRLAAALGIDLALDGIDLCRDGALFLAEDGAPTGEIGISTRIGITRDAHRPLRFLVRGSPFLSGPRHLNL</sequence>
<dbReference type="Gene3D" id="3.10.300.10">
    <property type="entry name" value="Methylpurine-DNA glycosylase (MPG)"/>
    <property type="match status" value="1"/>
</dbReference>
<protein>
    <recommendedName>
        <fullName evidence="5">Putative 3-methyladenine DNA glycosylase</fullName>
        <ecNumber evidence="5">3.2.2.-</ecNumber>
    </recommendedName>
</protein>
<dbReference type="SUPFAM" id="SSF50486">
    <property type="entry name" value="FMT C-terminal domain-like"/>
    <property type="match status" value="1"/>
</dbReference>
<reference evidence="6 7" key="1">
    <citation type="submission" date="2019-09" db="EMBL/GenBank/DDBJ databases">
        <title>Genome sequence of Rhodovastum atsumiense, a diverse member of the Acetobacteraceae family of non-sulfur purple photosynthetic bacteria.</title>
        <authorList>
            <person name="Meyer T."/>
            <person name="Kyndt J."/>
        </authorList>
    </citation>
    <scope>NUCLEOTIDE SEQUENCE [LARGE SCALE GENOMIC DNA]</scope>
    <source>
        <strain evidence="6 7">DSM 21279</strain>
    </source>
</reference>
<dbReference type="InterPro" id="IPR011034">
    <property type="entry name" value="Formyl_transferase-like_C_sf"/>
</dbReference>
<dbReference type="Proteomes" id="UP000325255">
    <property type="component" value="Unassembled WGS sequence"/>
</dbReference>
<dbReference type="OrthoDB" id="9794313at2"/>
<comment type="similarity">
    <text evidence="1 5">Belongs to the DNA glycosylase MPG family.</text>
</comment>
<dbReference type="GO" id="GO:0006284">
    <property type="term" value="P:base-excision repair"/>
    <property type="evidence" value="ECO:0007669"/>
    <property type="project" value="InterPro"/>
</dbReference>
<dbReference type="EC" id="3.2.2.-" evidence="5"/>
<keyword evidence="4 5" id="KW-0234">DNA repair</keyword>
<keyword evidence="3 5" id="KW-0378">Hydrolase</keyword>
<evidence type="ECO:0000256" key="1">
    <source>
        <dbReference type="ARBA" id="ARBA00009232"/>
    </source>
</evidence>
<dbReference type="Pfam" id="PF02245">
    <property type="entry name" value="Pur_DNA_glyco"/>
    <property type="match status" value="1"/>
</dbReference>
<evidence type="ECO:0000256" key="4">
    <source>
        <dbReference type="ARBA" id="ARBA00023204"/>
    </source>
</evidence>
<dbReference type="RefSeq" id="WP_150045727.1">
    <property type="nucleotide sequence ID" value="NZ_OW485601.1"/>
</dbReference>
<evidence type="ECO:0000313" key="7">
    <source>
        <dbReference type="Proteomes" id="UP000325255"/>
    </source>
</evidence>